<comment type="caution">
    <text evidence="12">The sequence shown here is derived from an EMBL/GenBank/DDBJ whole genome shotgun (WGS) entry which is preliminary data.</text>
</comment>
<dbReference type="Pfam" id="PF00583">
    <property type="entry name" value="Acetyltransf_1"/>
    <property type="match status" value="1"/>
</dbReference>
<dbReference type="EC" id="2.3.1.178" evidence="4 9"/>
<evidence type="ECO:0000256" key="3">
    <source>
        <dbReference type="ARBA" id="ARBA00010712"/>
    </source>
</evidence>
<dbReference type="EMBL" id="CACRYJ010000009">
    <property type="protein sequence ID" value="VZO35388.1"/>
    <property type="molecule type" value="Genomic_DNA"/>
</dbReference>
<dbReference type="GO" id="GO:0033816">
    <property type="term" value="F:diaminobutyrate acetyltransferase activity"/>
    <property type="evidence" value="ECO:0007669"/>
    <property type="project" value="UniProtKB-EC"/>
</dbReference>
<feature type="region of interest" description="Disordered" evidence="10">
    <location>
        <begin position="1"/>
        <end position="73"/>
    </location>
</feature>
<evidence type="ECO:0000256" key="4">
    <source>
        <dbReference type="ARBA" id="ARBA00012355"/>
    </source>
</evidence>
<dbReference type="InterPro" id="IPR012772">
    <property type="entry name" value="Ectoine_EctA"/>
</dbReference>
<feature type="domain" description="N-acetyltransferase" evidence="11">
    <location>
        <begin position="69"/>
        <end position="214"/>
    </location>
</feature>
<evidence type="ECO:0000256" key="2">
    <source>
        <dbReference type="ARBA" id="ARBA00004978"/>
    </source>
</evidence>
<evidence type="ECO:0000256" key="9">
    <source>
        <dbReference type="RuleBase" id="RU365045"/>
    </source>
</evidence>
<name>A0A7M4DEP5_9MICO</name>
<evidence type="ECO:0000256" key="1">
    <source>
        <dbReference type="ARBA" id="ARBA00003741"/>
    </source>
</evidence>
<keyword evidence="6 9" id="KW-0808">Transferase</keyword>
<reference evidence="12 13" key="1">
    <citation type="submission" date="2019-11" db="EMBL/GenBank/DDBJ databases">
        <authorList>
            <person name="Criscuolo A."/>
        </authorList>
    </citation>
    <scope>NUCLEOTIDE SEQUENCE [LARGE SCALE GENOMIC DNA]</scope>
    <source>
        <strain evidence="12">CIP111667</strain>
    </source>
</reference>
<evidence type="ECO:0000256" key="6">
    <source>
        <dbReference type="ARBA" id="ARBA00022679"/>
    </source>
</evidence>
<dbReference type="UniPathway" id="UPA00067">
    <property type="reaction ID" value="UER00122"/>
</dbReference>
<protein>
    <recommendedName>
        <fullName evidence="5 9">L-2,4-diaminobutyric acid acetyltransferase</fullName>
        <shortName evidence="9">DABA acetyltransferase</shortName>
        <ecNumber evidence="4 9">2.3.1.178</ecNumber>
    </recommendedName>
</protein>
<dbReference type="Gene3D" id="3.40.630.30">
    <property type="match status" value="1"/>
</dbReference>
<dbReference type="InterPro" id="IPR016181">
    <property type="entry name" value="Acyl_CoA_acyltransferase"/>
</dbReference>
<dbReference type="NCBIfam" id="TIGR02406">
    <property type="entry name" value="ectoine_EctA"/>
    <property type="match status" value="1"/>
</dbReference>
<proteinExistence type="inferred from homology"/>
<dbReference type="AlphaFoldDB" id="A0A7M4DEP5"/>
<comment type="pathway">
    <text evidence="2 9">Amine and polyamine biosynthesis; ectoine biosynthesis; L-ectoine from L-aspartate 4-semialdehyde: step 2/3.</text>
</comment>
<dbReference type="GO" id="GO:0019491">
    <property type="term" value="P:ectoine biosynthetic process"/>
    <property type="evidence" value="ECO:0007669"/>
    <property type="project" value="UniProtKB-UniPathway"/>
</dbReference>
<sequence length="224" mass="24098">MPTSTELSNARHHHSDASDRASHNPPNALARNAEPGACPDESGIPDEDDSAGTAAVTRPSARTAVDPAPTVRRPTIADGAHMWRIASDSGELDVNTAYAYALLARDFRDTCRVAMVADQTVGFVTGYRRPDAPTTLFVWQIAVDPAFRGRHIGGLLLDALVRDLVDVVAVETTVTQTNDSSRRLFGKFADRHDARICESPLFAAADFPDAHEAEPLLTISGLAR</sequence>
<dbReference type="CDD" id="cd04301">
    <property type="entry name" value="NAT_SF"/>
    <property type="match status" value="1"/>
</dbReference>
<evidence type="ECO:0000256" key="8">
    <source>
        <dbReference type="ARBA" id="ARBA00048924"/>
    </source>
</evidence>
<comment type="function">
    <text evidence="1 9">Catalyzes the acetylation of L-2,4-diaminobutyrate (DABA) to gamma-N-acetyl-alpha,gamma-diaminobutyric acid (ADABA) with acetyl coenzyme A.</text>
</comment>
<evidence type="ECO:0000313" key="12">
    <source>
        <dbReference type="EMBL" id="VZO35388.1"/>
    </source>
</evidence>
<keyword evidence="13" id="KW-1185">Reference proteome</keyword>
<dbReference type="PROSITE" id="PS51186">
    <property type="entry name" value="GNAT"/>
    <property type="match status" value="1"/>
</dbReference>
<organism evidence="12 13">
    <name type="scientific">Occultella aeris</name>
    <dbReference type="NCBI Taxonomy" id="2761496"/>
    <lineage>
        <taxon>Bacteria</taxon>
        <taxon>Bacillati</taxon>
        <taxon>Actinomycetota</taxon>
        <taxon>Actinomycetes</taxon>
        <taxon>Micrococcales</taxon>
        <taxon>Ruaniaceae</taxon>
        <taxon>Occultella</taxon>
    </lineage>
</organism>
<evidence type="ECO:0000256" key="5">
    <source>
        <dbReference type="ARBA" id="ARBA00017935"/>
    </source>
</evidence>
<evidence type="ECO:0000256" key="7">
    <source>
        <dbReference type="ARBA" id="ARBA00023315"/>
    </source>
</evidence>
<dbReference type="Proteomes" id="UP000419743">
    <property type="component" value="Unassembled WGS sequence"/>
</dbReference>
<gene>
    <name evidence="9 12" type="primary">ectA</name>
    <name evidence="12" type="ORF">HALOF300_00585</name>
</gene>
<evidence type="ECO:0000256" key="10">
    <source>
        <dbReference type="SAM" id="MobiDB-lite"/>
    </source>
</evidence>
<evidence type="ECO:0000259" key="11">
    <source>
        <dbReference type="PROSITE" id="PS51186"/>
    </source>
</evidence>
<dbReference type="RefSeq" id="WP_156739153.1">
    <property type="nucleotide sequence ID" value="NZ_CACRYJ010000009.1"/>
</dbReference>
<evidence type="ECO:0000313" key="13">
    <source>
        <dbReference type="Proteomes" id="UP000419743"/>
    </source>
</evidence>
<accession>A0A7M4DEP5</accession>
<comment type="catalytic activity">
    <reaction evidence="8 9">
        <text>L-2,4-diaminobutanoate + acetyl-CoA = (2S)-4-acetamido-2-aminobutanoate + CoA + H(+)</text>
        <dbReference type="Rhea" id="RHEA:16901"/>
        <dbReference type="ChEBI" id="CHEBI:15378"/>
        <dbReference type="ChEBI" id="CHEBI:57287"/>
        <dbReference type="ChEBI" id="CHEBI:57288"/>
        <dbReference type="ChEBI" id="CHEBI:58761"/>
        <dbReference type="ChEBI" id="CHEBI:58929"/>
        <dbReference type="EC" id="2.3.1.178"/>
    </reaction>
</comment>
<keyword evidence="7 9" id="KW-0012">Acyltransferase</keyword>
<comment type="similarity">
    <text evidence="3 9">Belongs to the acetyltransferase family. EctA subfamily.</text>
</comment>
<dbReference type="InterPro" id="IPR000182">
    <property type="entry name" value="GNAT_dom"/>
</dbReference>
<dbReference type="SUPFAM" id="SSF55729">
    <property type="entry name" value="Acyl-CoA N-acyltransferases (Nat)"/>
    <property type="match status" value="1"/>
</dbReference>